<keyword evidence="7" id="KW-0862">Zinc</keyword>
<dbReference type="OMA" id="QSVWNDT"/>
<keyword evidence="8 10" id="KW-0067">ATP-binding</keyword>
<dbReference type="EnsemblMetazoa" id="XM_022794672">
    <property type="protein sequence ID" value="XP_022650407"/>
    <property type="gene ID" value="LOC111245825"/>
</dbReference>
<dbReference type="Pfam" id="PF00610">
    <property type="entry name" value="DEP"/>
    <property type="match status" value="1"/>
</dbReference>
<accession>A0A7M7MBS0</accession>
<keyword evidence="5 9" id="KW-0863">Zinc-finger</keyword>
<dbReference type="GO" id="GO:0090385">
    <property type="term" value="P:phagosome-lysosome fusion"/>
    <property type="evidence" value="ECO:0007669"/>
    <property type="project" value="TreeGrafter"/>
</dbReference>
<evidence type="ECO:0000259" key="12">
    <source>
        <dbReference type="PROSITE" id="PS51455"/>
    </source>
</evidence>
<evidence type="ECO:0000256" key="7">
    <source>
        <dbReference type="ARBA" id="ARBA00022833"/>
    </source>
</evidence>
<evidence type="ECO:0000256" key="8">
    <source>
        <dbReference type="ARBA" id="ARBA00022840"/>
    </source>
</evidence>
<dbReference type="InterPro" id="IPR027409">
    <property type="entry name" value="GroEL-like_apical_dom_sf"/>
</dbReference>
<dbReference type="InterPro" id="IPR036388">
    <property type="entry name" value="WH-like_DNA-bd_sf"/>
</dbReference>
<dbReference type="GO" id="GO:0052810">
    <property type="term" value="F:1-phosphatidylinositol-5-kinase activity"/>
    <property type="evidence" value="ECO:0007669"/>
    <property type="project" value="TreeGrafter"/>
</dbReference>
<dbReference type="InterPro" id="IPR000306">
    <property type="entry name" value="Znf_FYVE"/>
</dbReference>
<dbReference type="GO" id="GO:0005524">
    <property type="term" value="F:ATP binding"/>
    <property type="evidence" value="ECO:0007669"/>
    <property type="project" value="UniProtKB-UniRule"/>
</dbReference>
<dbReference type="GeneID" id="111245825"/>
<dbReference type="GO" id="GO:1903426">
    <property type="term" value="P:regulation of reactive oxygen species biosynthetic process"/>
    <property type="evidence" value="ECO:0007669"/>
    <property type="project" value="TreeGrafter"/>
</dbReference>
<dbReference type="FunFam" id="3.30.810.10:FF:000001">
    <property type="entry name" value="1-phosphatidylinositol 3-phosphate 5-kinase FAB1"/>
    <property type="match status" value="1"/>
</dbReference>
<dbReference type="InterPro" id="IPR002423">
    <property type="entry name" value="Cpn60/GroEL/TCP-1"/>
</dbReference>
<dbReference type="Pfam" id="PF00118">
    <property type="entry name" value="Cpn60_TCP1"/>
    <property type="match status" value="1"/>
</dbReference>
<dbReference type="CDD" id="cd17300">
    <property type="entry name" value="PIPKc_PIKfyve"/>
    <property type="match status" value="1"/>
</dbReference>
<sequence>MTSKNDLDHYEWRAKGRKLDCVDSLSEFAPIPVAPEVEQPKTSTLNLASQLLYRAASTIVGDPSPQKDAEDSIAEAKHTILQRITSILDRGGKVSAADLNDSEFKQFWMPDSNCKECYECGVKFSTFKRRHHCRICGRIFCATCCNLDIIKKHKDDIDLRVCQYCAADILKYLRSKNVSRAAEPAVMNMDMSRRESVTFREEALWPQTDNNKFVVVEHFTETVKGLGGILDINALWKRTLEEFPFQNHRLQDLSYPNTATGTSLVTWFQAELTIERAAAVAVGQQLIDAGLLETVGQPTVKQFVDATILYRPVGLSADPTTEKEGDNADPLWVSEIAQESRSSSEEQFVADWIKTPGQSRSSTGERKVLKSDSSFQLDLNLKQSSASVSRTQLEQEPGDGEEEFVRNTWDLSDGERAVGDDSAVSGALIASTEQSSNQTDEKAIPESELNEIRSCFDSQYAHMAKEMLNQQLASNGLNQSWAEIIIPIVQRVAATVTPPTNNNDIRDFVHIKKIPGGMKKDTSIIWGTAFSKNLVHKEMRCHVEQPKVLILQGAITYQRNESKIDTLEPIVMQEQDYVKYAIAKIRAYQPDILIVEKSVSWLVREKVRELNVSLITNVKKSVMERLAHLTGSTQVTGLDALGSPTLGTCERFYVRPFDMSISQTKSITVFSGCSEHLGCSVLLRGGNLTELSKLKRVLKFMIFMNYNWKLEKAFLLNELAVPPMTGAMVVEEDEVAIDAVNSLPPTPPLLSQTSTVEIRELEAEAVEDNSDPLRSADPDKFAITLPVVDKEPPEEEKYYTHTQFTNVLKNTLLTISPFLKVNPPYMETPAGATCLLRSYLPKELYVSEKLQPPRALIAPLLKMEPASANIFGTEAWSKRADIQLLEPHPFLNLPAACFGKGRLRENPKFRALLADYRARGARINKICKCRLNQDNKQADSGKQMASYSQQQDISKQDCFSPYNHQQMVVLFFSYSSNSKNAPGFCVDPNFLTMDFYANHDITLGRYLKRYCLQPEYACQCGLRMLHHNRKFIHDTGSIVLNTWYLDKMFLPQNRITMWSFCRKCRYMSKFESMSKDTYNLSFAKYLELRFYGAAYTCRGSDTEPCGHSLHHDHYQYFATGHMYAALKYVPIIIREIVLPPNTIRIKKQLLNVSRISDEIRELSEKSSEFYQTVLQALMGIKDQVVGTKHEVWINNMFEICREQQRKSKDHIEKINVQLTTPGEEDNEERCWPIFDSLVGLKQHIADGVQTWNGLLVNFENARKREEKAGGKTDSNSFSKPGLDVAVVGPLDNDSVDQTEVICDPTKLLESQDTRKSISPALTTATDSETEENTRIPSLFIEEKFSIRSDELTVSIDAAKQEKRGVKTIFSQFLNTGTSTVIQSPFTASEHYNLNLGTEPRVAVYDTEPSSIVAASLASTEYHNALAKLQMQLGSIIEHNREVSPNKEVDILEIKNFTLPQQPSTKPEQAQLHIDIQFQDVSSRYYCRIYFAEQFRQVRKLLFPAGEQRFIYSLARCVSWQAQGGKSGSVFCKTLDDRFILKEMSRSEMECVRQEFGVKYFDYISRASKGKHPTVLGKIVGVYRIGCHNSATNHQCRMDLLVMENLFYERNIVQKFDLKGSERNRLVDDAERDDVVLLDENFMMKMCGNPLYIRQHSKKVLLAAIINDSSFLAECKVMDYSLLVGIDAEKNEFVVGIIDYIRQFTWDKKAEMIVKSAFTVKSPTVIWPAEYKSRFQGAMDKYFLAVPDRWTPMGKDSTYHPERGRMTAS</sequence>
<evidence type="ECO:0000256" key="2">
    <source>
        <dbReference type="ARBA" id="ARBA00022679"/>
    </source>
</evidence>
<dbReference type="InterPro" id="IPR013083">
    <property type="entry name" value="Znf_RING/FYVE/PHD"/>
</dbReference>
<dbReference type="Gene3D" id="3.50.7.10">
    <property type="entry name" value="GroEL"/>
    <property type="match status" value="1"/>
</dbReference>
<dbReference type="InterPro" id="IPR036390">
    <property type="entry name" value="WH_DNA-bd_sf"/>
</dbReference>
<dbReference type="InterPro" id="IPR043548">
    <property type="entry name" value="PIKfyve"/>
</dbReference>
<dbReference type="InterPro" id="IPR011011">
    <property type="entry name" value="Znf_FYVE_PHD"/>
</dbReference>
<name>A0A7M7MBS0_VARDE</name>
<dbReference type="InParanoid" id="A0A7M7MBS0"/>
<dbReference type="OrthoDB" id="158357at2759"/>
<dbReference type="Proteomes" id="UP000594260">
    <property type="component" value="Unplaced"/>
</dbReference>
<dbReference type="CTD" id="37033"/>
<dbReference type="Pfam" id="PF01363">
    <property type="entry name" value="FYVE"/>
    <property type="match status" value="1"/>
</dbReference>
<dbReference type="Gene3D" id="3.30.810.10">
    <property type="entry name" value="2-Layer Sandwich"/>
    <property type="match status" value="1"/>
</dbReference>
<dbReference type="SUPFAM" id="SSF57903">
    <property type="entry name" value="FYVE/PHD zinc finger"/>
    <property type="match status" value="1"/>
</dbReference>
<evidence type="ECO:0000256" key="5">
    <source>
        <dbReference type="ARBA" id="ARBA00022771"/>
    </source>
</evidence>
<dbReference type="PROSITE" id="PS50178">
    <property type="entry name" value="ZF_FYVE"/>
    <property type="match status" value="1"/>
</dbReference>
<dbReference type="SUPFAM" id="SSF56104">
    <property type="entry name" value="SAICAR synthase-like"/>
    <property type="match status" value="1"/>
</dbReference>
<reference evidence="13" key="1">
    <citation type="submission" date="2021-01" db="UniProtKB">
        <authorList>
            <consortium name="EnsemblMetazoa"/>
        </authorList>
    </citation>
    <scope>IDENTIFICATION</scope>
</reference>
<dbReference type="KEGG" id="vde:111245825"/>
<dbReference type="GO" id="GO:0000285">
    <property type="term" value="F:1-phosphatidylinositol-3-phosphate 5-kinase activity"/>
    <property type="evidence" value="ECO:0007669"/>
    <property type="project" value="UniProtKB-EC"/>
</dbReference>
<dbReference type="InterPro" id="IPR017455">
    <property type="entry name" value="Znf_FYVE-rel"/>
</dbReference>
<dbReference type="GO" id="GO:0035556">
    <property type="term" value="P:intracellular signal transduction"/>
    <property type="evidence" value="ECO:0007669"/>
    <property type="project" value="InterPro"/>
</dbReference>
<evidence type="ECO:0000256" key="3">
    <source>
        <dbReference type="ARBA" id="ARBA00022723"/>
    </source>
</evidence>
<protein>
    <recommendedName>
        <fullName evidence="1">1-phosphatidylinositol-3-phosphate 5-kinase</fullName>
        <ecNumber evidence="1">2.7.1.150</ecNumber>
    </recommendedName>
</protein>
<dbReference type="SUPFAM" id="SSF46785">
    <property type="entry name" value="Winged helix' DNA-binding domain"/>
    <property type="match status" value="1"/>
</dbReference>
<evidence type="ECO:0000313" key="13">
    <source>
        <dbReference type="EnsemblMetazoa" id="XP_022650407"/>
    </source>
</evidence>
<dbReference type="Gene3D" id="3.30.40.10">
    <property type="entry name" value="Zinc/RING finger domain, C3HC4 (zinc finger)"/>
    <property type="match status" value="1"/>
</dbReference>
<dbReference type="SMART" id="SM00049">
    <property type="entry name" value="DEP"/>
    <property type="match status" value="1"/>
</dbReference>
<dbReference type="CDD" id="cd15725">
    <property type="entry name" value="FYVE_PIKfyve_Fab1"/>
    <property type="match status" value="1"/>
</dbReference>
<dbReference type="InterPro" id="IPR002498">
    <property type="entry name" value="PInositol-4-P-4/5-kinase_core"/>
</dbReference>
<dbReference type="FunFam" id="3.50.7.10:FF:000007">
    <property type="entry name" value="1-phosphatidylinositol 3-phosphate 5-kinase isoform X1"/>
    <property type="match status" value="1"/>
</dbReference>
<dbReference type="InterPro" id="IPR027484">
    <property type="entry name" value="PInositol-4-P-5-kinase_N"/>
</dbReference>
<evidence type="ECO:0000256" key="1">
    <source>
        <dbReference type="ARBA" id="ARBA00012009"/>
    </source>
</evidence>
<evidence type="ECO:0000256" key="6">
    <source>
        <dbReference type="ARBA" id="ARBA00022777"/>
    </source>
</evidence>
<dbReference type="SUPFAM" id="SSF52029">
    <property type="entry name" value="GroEL apical domain-like"/>
    <property type="match status" value="1"/>
</dbReference>
<dbReference type="FunCoup" id="A0A7M7MBS0">
    <property type="interactions" value="1792"/>
</dbReference>
<dbReference type="GO" id="GO:0032438">
    <property type="term" value="P:melanosome organization"/>
    <property type="evidence" value="ECO:0007669"/>
    <property type="project" value="TreeGrafter"/>
</dbReference>
<keyword evidence="2 10" id="KW-0808">Transferase</keyword>
<proteinExistence type="predicted"/>
<dbReference type="GO" id="GO:0008270">
    <property type="term" value="F:zinc ion binding"/>
    <property type="evidence" value="ECO:0007669"/>
    <property type="project" value="UniProtKB-KW"/>
</dbReference>
<dbReference type="InterPro" id="IPR000591">
    <property type="entry name" value="DEP_dom"/>
</dbReference>
<keyword evidence="14" id="KW-1185">Reference proteome</keyword>
<organism evidence="13 14">
    <name type="scientific">Varroa destructor</name>
    <name type="common">Honeybee mite</name>
    <dbReference type="NCBI Taxonomy" id="109461"/>
    <lineage>
        <taxon>Eukaryota</taxon>
        <taxon>Metazoa</taxon>
        <taxon>Ecdysozoa</taxon>
        <taxon>Arthropoda</taxon>
        <taxon>Chelicerata</taxon>
        <taxon>Arachnida</taxon>
        <taxon>Acari</taxon>
        <taxon>Parasitiformes</taxon>
        <taxon>Mesostigmata</taxon>
        <taxon>Gamasina</taxon>
        <taxon>Dermanyssoidea</taxon>
        <taxon>Varroidae</taxon>
        <taxon>Varroa</taxon>
    </lineage>
</organism>
<dbReference type="Pfam" id="PF01504">
    <property type="entry name" value="PIP5K"/>
    <property type="match status" value="1"/>
</dbReference>
<dbReference type="GO" id="GO:0046488">
    <property type="term" value="P:phosphatidylinositol metabolic process"/>
    <property type="evidence" value="ECO:0007669"/>
    <property type="project" value="UniProtKB-UniRule"/>
</dbReference>
<dbReference type="RefSeq" id="XP_022650407.1">
    <property type="nucleotide sequence ID" value="XM_022794672.1"/>
</dbReference>
<keyword evidence="3" id="KW-0479">Metal-binding</keyword>
<dbReference type="GO" id="GO:0012506">
    <property type="term" value="C:vesicle membrane"/>
    <property type="evidence" value="ECO:0007669"/>
    <property type="project" value="TreeGrafter"/>
</dbReference>
<dbReference type="SMART" id="SM00330">
    <property type="entry name" value="PIPKc"/>
    <property type="match status" value="1"/>
</dbReference>
<feature type="domain" description="PIPK" evidence="12">
    <location>
        <begin position="1420"/>
        <end position="1742"/>
    </location>
</feature>
<evidence type="ECO:0000256" key="4">
    <source>
        <dbReference type="ARBA" id="ARBA00022741"/>
    </source>
</evidence>
<dbReference type="InterPro" id="IPR027483">
    <property type="entry name" value="PInositol-4-P-4/5-kinase_C_sf"/>
</dbReference>
<dbReference type="GO" id="GO:0031410">
    <property type="term" value="C:cytoplasmic vesicle"/>
    <property type="evidence" value="ECO:0007669"/>
    <property type="project" value="TreeGrafter"/>
</dbReference>
<dbReference type="SMART" id="SM00064">
    <property type="entry name" value="FYVE"/>
    <property type="match status" value="1"/>
</dbReference>
<evidence type="ECO:0000259" key="11">
    <source>
        <dbReference type="PROSITE" id="PS50178"/>
    </source>
</evidence>
<keyword evidence="4 10" id="KW-0547">Nucleotide-binding</keyword>
<dbReference type="PANTHER" id="PTHR46715">
    <property type="entry name" value="1-PHOSPHATIDYLINOSITOL 3-PHOSPHATE 5-KINASE"/>
    <property type="match status" value="1"/>
</dbReference>
<dbReference type="InterPro" id="IPR044769">
    <property type="entry name" value="PIKfyve_PIPKc"/>
</dbReference>
<dbReference type="Gene3D" id="1.10.10.10">
    <property type="entry name" value="Winged helix-like DNA-binding domain superfamily/Winged helix DNA-binding domain"/>
    <property type="match status" value="1"/>
</dbReference>
<dbReference type="EC" id="2.7.1.150" evidence="1"/>
<dbReference type="PROSITE" id="PS51455">
    <property type="entry name" value="PIPK"/>
    <property type="match status" value="1"/>
</dbReference>
<evidence type="ECO:0000256" key="10">
    <source>
        <dbReference type="PROSITE-ProRule" id="PRU00781"/>
    </source>
</evidence>
<evidence type="ECO:0000313" key="14">
    <source>
        <dbReference type="Proteomes" id="UP000594260"/>
    </source>
</evidence>
<dbReference type="PANTHER" id="PTHR46715:SF1">
    <property type="entry name" value="1-PHOSPHATIDYLINOSITOL 3-PHOSPHATE 5-KINASE"/>
    <property type="match status" value="1"/>
</dbReference>
<keyword evidence="6 10" id="KW-0418">Kinase</keyword>
<evidence type="ECO:0000256" key="9">
    <source>
        <dbReference type="PROSITE-ProRule" id="PRU00091"/>
    </source>
</evidence>
<dbReference type="Gene3D" id="3.30.800.10">
    <property type="entry name" value="Phosphatidylinositol Phosphate Kinase II Beta"/>
    <property type="match status" value="1"/>
</dbReference>
<feature type="domain" description="FYVE-type" evidence="11">
    <location>
        <begin position="111"/>
        <end position="170"/>
    </location>
</feature>